<name>A0A0B6ZTM1_9EUPU</name>
<feature type="compositionally biased region" description="Basic and acidic residues" evidence="1">
    <location>
        <begin position="42"/>
        <end position="70"/>
    </location>
</feature>
<feature type="region of interest" description="Disordered" evidence="1">
    <location>
        <begin position="42"/>
        <end position="74"/>
    </location>
</feature>
<evidence type="ECO:0000313" key="2">
    <source>
        <dbReference type="EMBL" id="CEK71908.1"/>
    </source>
</evidence>
<sequence>MADIKKTIVEDHDGKIMTGKSPAMAEVDADVACRDERRDNVMYDRSRMKDEIHQKGEELPEPIRHKDESKGMAPCLPSINLSELATILRDPNMPSPKILNEVADKMMIRSEESESDDGSVSSGGIVGMKGLLDCIFEVSYRHEESASSDDDDDLFERFSREIPCSSAAKYLIAP</sequence>
<dbReference type="AlphaFoldDB" id="A0A0B6ZTM1"/>
<proteinExistence type="predicted"/>
<dbReference type="EMBL" id="HACG01025043">
    <property type="protein sequence ID" value="CEK71908.1"/>
    <property type="molecule type" value="Transcribed_RNA"/>
</dbReference>
<protein>
    <submittedName>
        <fullName evidence="2">Uncharacterized protein</fullName>
    </submittedName>
</protein>
<reference evidence="2" key="1">
    <citation type="submission" date="2014-12" db="EMBL/GenBank/DDBJ databases">
        <title>Insight into the proteome of Arion vulgaris.</title>
        <authorList>
            <person name="Aradska J."/>
            <person name="Bulat T."/>
            <person name="Smidak R."/>
            <person name="Sarate P."/>
            <person name="Gangsoo J."/>
            <person name="Sialana F."/>
            <person name="Bilban M."/>
            <person name="Lubec G."/>
        </authorList>
    </citation>
    <scope>NUCLEOTIDE SEQUENCE</scope>
    <source>
        <tissue evidence="2">Skin</tissue>
    </source>
</reference>
<gene>
    <name evidence="2" type="primary">ORF80315</name>
</gene>
<evidence type="ECO:0000256" key="1">
    <source>
        <dbReference type="SAM" id="MobiDB-lite"/>
    </source>
</evidence>
<accession>A0A0B6ZTM1</accession>
<organism evidence="2">
    <name type="scientific">Arion vulgaris</name>
    <dbReference type="NCBI Taxonomy" id="1028688"/>
    <lineage>
        <taxon>Eukaryota</taxon>
        <taxon>Metazoa</taxon>
        <taxon>Spiralia</taxon>
        <taxon>Lophotrochozoa</taxon>
        <taxon>Mollusca</taxon>
        <taxon>Gastropoda</taxon>
        <taxon>Heterobranchia</taxon>
        <taxon>Euthyneura</taxon>
        <taxon>Panpulmonata</taxon>
        <taxon>Eupulmonata</taxon>
        <taxon>Stylommatophora</taxon>
        <taxon>Helicina</taxon>
        <taxon>Arionoidea</taxon>
        <taxon>Arionidae</taxon>
        <taxon>Arion</taxon>
    </lineage>
</organism>